<protein>
    <submittedName>
        <fullName evidence="1">3562_t:CDS:1</fullName>
    </submittedName>
</protein>
<dbReference type="EMBL" id="CAJVPP010009854">
    <property type="protein sequence ID" value="CAG8707339.1"/>
    <property type="molecule type" value="Genomic_DNA"/>
</dbReference>
<evidence type="ECO:0000313" key="2">
    <source>
        <dbReference type="Proteomes" id="UP000789375"/>
    </source>
</evidence>
<gene>
    <name evidence="1" type="ORF">FMOSSE_LOCUS14100</name>
</gene>
<dbReference type="Proteomes" id="UP000789375">
    <property type="component" value="Unassembled WGS sequence"/>
</dbReference>
<keyword evidence="2" id="KW-1185">Reference proteome</keyword>
<proteinExistence type="predicted"/>
<name>A0A9N9HV86_FUNMO</name>
<organism evidence="1 2">
    <name type="scientific">Funneliformis mosseae</name>
    <name type="common">Endomycorrhizal fungus</name>
    <name type="synonym">Glomus mosseae</name>
    <dbReference type="NCBI Taxonomy" id="27381"/>
    <lineage>
        <taxon>Eukaryota</taxon>
        <taxon>Fungi</taxon>
        <taxon>Fungi incertae sedis</taxon>
        <taxon>Mucoromycota</taxon>
        <taxon>Glomeromycotina</taxon>
        <taxon>Glomeromycetes</taxon>
        <taxon>Glomerales</taxon>
        <taxon>Glomeraceae</taxon>
        <taxon>Funneliformis</taxon>
    </lineage>
</organism>
<reference evidence="1" key="1">
    <citation type="submission" date="2021-06" db="EMBL/GenBank/DDBJ databases">
        <authorList>
            <person name="Kallberg Y."/>
            <person name="Tangrot J."/>
            <person name="Rosling A."/>
        </authorList>
    </citation>
    <scope>NUCLEOTIDE SEQUENCE</scope>
    <source>
        <strain evidence="1">87-6 pot B 2015</strain>
    </source>
</reference>
<evidence type="ECO:0000313" key="1">
    <source>
        <dbReference type="EMBL" id="CAG8707339.1"/>
    </source>
</evidence>
<sequence>LREEDRIIKKPHRYLRTMDTQTQKDDPFTFSVSLVNLLLGQL</sequence>
<feature type="non-terminal residue" evidence="1">
    <location>
        <position position="1"/>
    </location>
</feature>
<dbReference type="AlphaFoldDB" id="A0A9N9HV86"/>
<comment type="caution">
    <text evidence="1">The sequence shown here is derived from an EMBL/GenBank/DDBJ whole genome shotgun (WGS) entry which is preliminary data.</text>
</comment>
<accession>A0A9N9HV86</accession>